<organism evidence="1">
    <name type="scientific">bioreactor metagenome</name>
    <dbReference type="NCBI Taxonomy" id="1076179"/>
    <lineage>
        <taxon>unclassified sequences</taxon>
        <taxon>metagenomes</taxon>
        <taxon>ecological metagenomes</taxon>
    </lineage>
</organism>
<accession>A0A645ETA5</accession>
<evidence type="ECO:0000313" key="1">
    <source>
        <dbReference type="EMBL" id="MPN04656.1"/>
    </source>
</evidence>
<dbReference type="EMBL" id="VSSQ01050576">
    <property type="protein sequence ID" value="MPN04656.1"/>
    <property type="molecule type" value="Genomic_DNA"/>
</dbReference>
<gene>
    <name evidence="1" type="ORF">SDC9_151901</name>
</gene>
<comment type="caution">
    <text evidence="1">The sequence shown here is derived from an EMBL/GenBank/DDBJ whole genome shotgun (WGS) entry which is preliminary data.</text>
</comment>
<name>A0A645ETA5_9ZZZZ</name>
<dbReference type="AlphaFoldDB" id="A0A645ETA5"/>
<proteinExistence type="predicted"/>
<sequence>MGYLEVERVDLSFGDQPAIFPQGNVPDILERKNLFSGGILQGEREVEVGACIACQFRIETHFFHLIRGQFQNLFFADVRHVVIG</sequence>
<reference evidence="1" key="1">
    <citation type="submission" date="2019-08" db="EMBL/GenBank/DDBJ databases">
        <authorList>
            <person name="Kucharzyk K."/>
            <person name="Murdoch R.W."/>
            <person name="Higgins S."/>
            <person name="Loffler F."/>
        </authorList>
    </citation>
    <scope>NUCLEOTIDE SEQUENCE</scope>
</reference>
<protein>
    <submittedName>
        <fullName evidence="1">Uncharacterized protein</fullName>
    </submittedName>
</protein>